<sequence>MTTLQTQIPDQLLQQAQYLVQQGWVANIDELIAESMRRYLESHREAMTEQFIREDVEWGLHGQD</sequence>
<dbReference type="eggNOG" id="ENOG50335BR">
    <property type="taxonomic scope" value="Bacteria"/>
</dbReference>
<accession>F9ZX15</accession>
<reference evidence="1 2" key="1">
    <citation type="journal article" date="2011" name="J. Bacteriol.">
        <title>Complete Genome Sequence of the Aerobic Marine Methanotroph Methylomonas methanica MC09.</title>
        <authorList>
            <person name="Boden R."/>
            <person name="Cunliffe M."/>
            <person name="Scanlan J."/>
            <person name="Moussard H."/>
            <person name="Kits K.D."/>
            <person name="Klotz M.G."/>
            <person name="Jetten M.S."/>
            <person name="Vuilleumier S."/>
            <person name="Han J."/>
            <person name="Peters L."/>
            <person name="Mikhailova N."/>
            <person name="Teshima H."/>
            <person name="Tapia R."/>
            <person name="Kyrpides N."/>
            <person name="Ivanova N."/>
            <person name="Pagani I."/>
            <person name="Cheng J.F."/>
            <person name="Goodwin L."/>
            <person name="Han C."/>
            <person name="Hauser L."/>
            <person name="Land M.L."/>
            <person name="Lapidus A."/>
            <person name="Lucas S."/>
            <person name="Pitluck S."/>
            <person name="Woyke T."/>
            <person name="Stein L."/>
            <person name="Murrell J.C."/>
        </authorList>
    </citation>
    <scope>NUCLEOTIDE SEQUENCE [LARGE SCALE GENOMIC DNA]</scope>
    <source>
        <strain evidence="1 2">MC09</strain>
    </source>
</reference>
<dbReference type="STRING" id="857087.Metme_0019"/>
<reference key="2">
    <citation type="submission" date="2011-05" db="EMBL/GenBank/DDBJ databases">
        <title>Complete genome sequence of the aerobic marine methanotroph Methylomonas methanica MC09.</title>
        <authorList>
            <person name="Boden R."/>
            <person name="Cunliffe M."/>
            <person name="Scanlan J."/>
            <person name="Moussard H."/>
            <person name="Kits K.D."/>
            <person name="Klotz M."/>
            <person name="Jetten M."/>
            <person name="Vuilleumier S."/>
            <person name="Han J."/>
            <person name="Peters L."/>
            <person name="Mikhailova N."/>
            <person name="Teshima H."/>
            <person name="Tapia R."/>
            <person name="Kyrpides N."/>
            <person name="Ivanova N."/>
            <person name="Pagani I."/>
            <person name="Cheng J.-F."/>
            <person name="Goodwin L."/>
            <person name="Han C."/>
            <person name="Hauser L."/>
            <person name="Land M."/>
            <person name="Lapidus A."/>
            <person name="Lucas S."/>
            <person name="Pitluck S."/>
            <person name="Woyke T."/>
            <person name="Stein L.Y."/>
            <person name="Murrell C."/>
        </authorList>
    </citation>
    <scope>NUCLEOTIDE SEQUENCE</scope>
    <source>
        <strain>MC09</strain>
    </source>
</reference>
<evidence type="ECO:0000313" key="2">
    <source>
        <dbReference type="Proteomes" id="UP000008888"/>
    </source>
</evidence>
<protein>
    <recommendedName>
        <fullName evidence="3">CopG family transcriptional regulator</fullName>
    </recommendedName>
</protein>
<dbReference type="Proteomes" id="UP000008888">
    <property type="component" value="Chromosome"/>
</dbReference>
<dbReference type="KEGG" id="mmt:Metme_0019"/>
<dbReference type="HOGENOM" id="CLU_2823132_0_0_6"/>
<dbReference type="EMBL" id="CP002738">
    <property type="protein sequence ID" value="AEF98476.1"/>
    <property type="molecule type" value="Genomic_DNA"/>
</dbReference>
<keyword evidence="2" id="KW-1185">Reference proteome</keyword>
<dbReference type="RefSeq" id="WP_013816749.1">
    <property type="nucleotide sequence ID" value="NC_015572.1"/>
</dbReference>
<dbReference type="AlphaFoldDB" id="F9ZX15"/>
<organism evidence="1 2">
    <name type="scientific">Methylomonas methanica (strain DSM 25384 / MC09)</name>
    <dbReference type="NCBI Taxonomy" id="857087"/>
    <lineage>
        <taxon>Bacteria</taxon>
        <taxon>Pseudomonadati</taxon>
        <taxon>Pseudomonadota</taxon>
        <taxon>Gammaproteobacteria</taxon>
        <taxon>Methylococcales</taxon>
        <taxon>Methylococcaceae</taxon>
        <taxon>Methylomonas</taxon>
    </lineage>
</organism>
<name>F9ZX15_METMM</name>
<proteinExistence type="predicted"/>
<evidence type="ECO:0008006" key="3">
    <source>
        <dbReference type="Google" id="ProtNLM"/>
    </source>
</evidence>
<dbReference type="OrthoDB" id="5571843at2"/>
<gene>
    <name evidence="1" type="ordered locus">Metme_0019</name>
</gene>
<reference evidence="2" key="3">
    <citation type="submission" date="2011-05" db="EMBL/GenBank/DDBJ databases">
        <title>Complete sequence of Methylomonas methanica MC09.</title>
        <authorList>
            <consortium name="US DOE Joint Genome Institute"/>
            <person name="Lucas S."/>
            <person name="Han J."/>
            <person name="Lapidus A."/>
            <person name="Cheng J.-F."/>
            <person name="Goodwin L."/>
            <person name="Pitluck S."/>
            <person name="Peters L."/>
            <person name="Mikhailova N."/>
            <person name="Teshima H."/>
            <person name="Han C."/>
            <person name="Tapia R."/>
            <person name="Land M."/>
            <person name="Hauser L."/>
            <person name="Kyrpides N."/>
            <person name="Ivanova N."/>
            <person name="Pagani I."/>
            <person name="Stein L."/>
            <person name="Woyke T."/>
        </authorList>
    </citation>
    <scope>NUCLEOTIDE SEQUENCE [LARGE SCALE GENOMIC DNA]</scope>
    <source>
        <strain evidence="2">MC09</strain>
    </source>
</reference>
<evidence type="ECO:0000313" key="1">
    <source>
        <dbReference type="EMBL" id="AEF98476.1"/>
    </source>
</evidence>